<gene>
    <name evidence="7" type="ORF">R3P38DRAFT_2771549</name>
</gene>
<feature type="domain" description="FAD/NAD(P)-binding" evidence="6">
    <location>
        <begin position="11"/>
        <end position="301"/>
    </location>
</feature>
<keyword evidence="5" id="KW-0812">Transmembrane</keyword>
<dbReference type="PRINTS" id="PR00368">
    <property type="entry name" value="FADPNR"/>
</dbReference>
<evidence type="ECO:0000256" key="2">
    <source>
        <dbReference type="ARBA" id="ARBA00022630"/>
    </source>
</evidence>
<dbReference type="SUPFAM" id="SSF51905">
    <property type="entry name" value="FAD/NAD(P)-binding domain"/>
    <property type="match status" value="1"/>
</dbReference>
<dbReference type="InterPro" id="IPR023753">
    <property type="entry name" value="FAD/NAD-binding_dom"/>
</dbReference>
<accession>A0AAW0CB75</accession>
<dbReference type="Proteomes" id="UP001362999">
    <property type="component" value="Unassembled WGS sequence"/>
</dbReference>
<keyword evidence="4" id="KW-0560">Oxidoreductase</keyword>
<keyword evidence="2" id="KW-0285">Flavoprotein</keyword>
<evidence type="ECO:0000313" key="8">
    <source>
        <dbReference type="Proteomes" id="UP001362999"/>
    </source>
</evidence>
<evidence type="ECO:0000256" key="4">
    <source>
        <dbReference type="ARBA" id="ARBA00023002"/>
    </source>
</evidence>
<dbReference type="AlphaFoldDB" id="A0AAW0CB75"/>
<dbReference type="Pfam" id="PF07992">
    <property type="entry name" value="Pyr_redox_2"/>
    <property type="match status" value="1"/>
</dbReference>
<organism evidence="7 8">
    <name type="scientific">Favolaschia claudopus</name>
    <dbReference type="NCBI Taxonomy" id="2862362"/>
    <lineage>
        <taxon>Eukaryota</taxon>
        <taxon>Fungi</taxon>
        <taxon>Dikarya</taxon>
        <taxon>Basidiomycota</taxon>
        <taxon>Agaricomycotina</taxon>
        <taxon>Agaricomycetes</taxon>
        <taxon>Agaricomycetidae</taxon>
        <taxon>Agaricales</taxon>
        <taxon>Marasmiineae</taxon>
        <taxon>Mycenaceae</taxon>
        <taxon>Favolaschia</taxon>
    </lineage>
</organism>
<comment type="caution">
    <text evidence="7">The sequence shown here is derived from an EMBL/GenBank/DDBJ whole genome shotgun (WGS) entry which is preliminary data.</text>
</comment>
<dbReference type="GO" id="GO:0004174">
    <property type="term" value="F:electron-transferring-flavoprotein dehydrogenase activity"/>
    <property type="evidence" value="ECO:0007669"/>
    <property type="project" value="TreeGrafter"/>
</dbReference>
<keyword evidence="3" id="KW-0274">FAD</keyword>
<dbReference type="EMBL" id="JAWWNJ010000019">
    <property type="protein sequence ID" value="KAK7036019.1"/>
    <property type="molecule type" value="Genomic_DNA"/>
</dbReference>
<dbReference type="InterPro" id="IPR036188">
    <property type="entry name" value="FAD/NAD-bd_sf"/>
</dbReference>
<evidence type="ECO:0000259" key="6">
    <source>
        <dbReference type="Pfam" id="PF07992"/>
    </source>
</evidence>
<evidence type="ECO:0000313" key="7">
    <source>
        <dbReference type="EMBL" id="KAK7036019.1"/>
    </source>
</evidence>
<dbReference type="PANTHER" id="PTHR43735">
    <property type="entry name" value="APOPTOSIS-INDUCING FACTOR 1"/>
    <property type="match status" value="1"/>
</dbReference>
<proteinExistence type="inferred from homology"/>
<dbReference type="GO" id="GO:0005737">
    <property type="term" value="C:cytoplasm"/>
    <property type="evidence" value="ECO:0007669"/>
    <property type="project" value="TreeGrafter"/>
</dbReference>
<evidence type="ECO:0000256" key="5">
    <source>
        <dbReference type="SAM" id="Phobius"/>
    </source>
</evidence>
<dbReference type="GO" id="GO:0050660">
    <property type="term" value="F:flavin adenine dinucleotide binding"/>
    <property type="evidence" value="ECO:0007669"/>
    <property type="project" value="TreeGrafter"/>
</dbReference>
<sequence length="372" mass="40945">MSAARNDGRKSVVVVGGGHAGVHLTRPLSAQLDPTRYKLVLINPLPYRILLPATLRMVVSNVDNLQTTALVPYDKLFHDGNGVFIQDSVWSMNDKVLTLGSGEEVPYDVLVLCSGMAWADPIAFPDSVENVKAYISRSRERFANAGNYLIVGGGAIGCELAGEFKDIWPDREVTIVHRERLLLNDTYPDRYRKRAADHLLARGVQIHLGDLVQDIPDHPGPAVVLTKGGLKLTTDLIVKTVGAPRPNTSFINSLNPSALTPAGFVKVKPTLQLHDYPNIFAAGDIVDWKEQKQAIKAQDHAKIVGRNITNYLKAAPLKTYKTAFEAIFLTNGKKGGITYLGFFGGIIFGSWLTRRLKSRDLLVPRFRKENGL</sequence>
<dbReference type="Gene3D" id="3.50.50.100">
    <property type="match status" value="1"/>
</dbReference>
<evidence type="ECO:0000256" key="3">
    <source>
        <dbReference type="ARBA" id="ARBA00022827"/>
    </source>
</evidence>
<keyword evidence="8" id="KW-1185">Reference proteome</keyword>
<evidence type="ECO:0000256" key="1">
    <source>
        <dbReference type="ARBA" id="ARBA00006442"/>
    </source>
</evidence>
<dbReference type="PANTHER" id="PTHR43735:SF3">
    <property type="entry name" value="FERROPTOSIS SUPPRESSOR PROTEIN 1"/>
    <property type="match status" value="1"/>
</dbReference>
<feature type="transmembrane region" description="Helical" evidence="5">
    <location>
        <begin position="336"/>
        <end position="353"/>
    </location>
</feature>
<name>A0AAW0CB75_9AGAR</name>
<reference evidence="7 8" key="1">
    <citation type="journal article" date="2024" name="J Genomics">
        <title>Draft genome sequencing and assembly of Favolaschia claudopus CIRM-BRFM 2984 isolated from oak limbs.</title>
        <authorList>
            <person name="Navarro D."/>
            <person name="Drula E."/>
            <person name="Chaduli D."/>
            <person name="Cazenave R."/>
            <person name="Ahrendt S."/>
            <person name="Wang J."/>
            <person name="Lipzen A."/>
            <person name="Daum C."/>
            <person name="Barry K."/>
            <person name="Grigoriev I.V."/>
            <person name="Favel A."/>
            <person name="Rosso M.N."/>
            <person name="Martin F."/>
        </authorList>
    </citation>
    <scope>NUCLEOTIDE SEQUENCE [LARGE SCALE GENOMIC DNA]</scope>
    <source>
        <strain evidence="7 8">CIRM-BRFM 2984</strain>
    </source>
</reference>
<comment type="similarity">
    <text evidence="1">Belongs to the FAD-dependent oxidoreductase family.</text>
</comment>
<keyword evidence="5" id="KW-0472">Membrane</keyword>
<protein>
    <submittedName>
        <fullName evidence="7">Apoptosis-inducing factor</fullName>
    </submittedName>
</protein>
<keyword evidence="5" id="KW-1133">Transmembrane helix</keyword>